<dbReference type="EMBL" id="CAJPIZ010000145">
    <property type="protein sequence ID" value="CAG2100584.1"/>
    <property type="molecule type" value="Genomic_DNA"/>
</dbReference>
<dbReference type="EMBL" id="OC854720">
    <property type="protein sequence ID" value="CAD7620154.1"/>
    <property type="molecule type" value="Genomic_DNA"/>
</dbReference>
<keyword evidence="2" id="KW-1133">Transmembrane helix</keyword>
<dbReference type="Proteomes" id="UP000759131">
    <property type="component" value="Unassembled WGS sequence"/>
</dbReference>
<dbReference type="AlphaFoldDB" id="A0A7R9KDF8"/>
<keyword evidence="2" id="KW-0472">Membrane</keyword>
<feature type="compositionally biased region" description="Basic and acidic residues" evidence="1">
    <location>
        <begin position="107"/>
        <end position="156"/>
    </location>
</feature>
<sequence>MSIIKLHVNPQISVVMKLIYNLFVIALIGLNCCLVDSGSAKGVNRDSDSETNAQQNQESNPTYYWVYYVLIVVFIIAALVIAIVMYMTFTYNPKPVVKVIVVKRPEEKKPVKTKPKPNDNKPNDTNKKSDQMKDTNSKETKDNSSELKEMFSIKIDDSDDNTSTDESKPKSTGAPIKRAESTSFSTSKHPTLGPESAPIERHMF</sequence>
<feature type="transmembrane region" description="Helical" evidence="2">
    <location>
        <begin position="65"/>
        <end position="89"/>
    </location>
</feature>
<keyword evidence="2" id="KW-0812">Transmembrane</keyword>
<keyword evidence="4" id="KW-1185">Reference proteome</keyword>
<protein>
    <submittedName>
        <fullName evidence="3">Uncharacterized protein</fullName>
    </submittedName>
</protein>
<evidence type="ECO:0000313" key="3">
    <source>
        <dbReference type="EMBL" id="CAD7620154.1"/>
    </source>
</evidence>
<name>A0A7R9KDF8_9ACAR</name>
<evidence type="ECO:0000256" key="2">
    <source>
        <dbReference type="SAM" id="Phobius"/>
    </source>
</evidence>
<feature type="region of interest" description="Disordered" evidence="1">
    <location>
        <begin position="107"/>
        <end position="204"/>
    </location>
</feature>
<evidence type="ECO:0000256" key="1">
    <source>
        <dbReference type="SAM" id="MobiDB-lite"/>
    </source>
</evidence>
<reference evidence="3" key="1">
    <citation type="submission" date="2020-11" db="EMBL/GenBank/DDBJ databases">
        <authorList>
            <person name="Tran Van P."/>
        </authorList>
    </citation>
    <scope>NUCLEOTIDE SEQUENCE</scope>
</reference>
<dbReference type="OrthoDB" id="1936100at2759"/>
<organism evidence="3">
    <name type="scientific">Medioppia subpectinata</name>
    <dbReference type="NCBI Taxonomy" id="1979941"/>
    <lineage>
        <taxon>Eukaryota</taxon>
        <taxon>Metazoa</taxon>
        <taxon>Ecdysozoa</taxon>
        <taxon>Arthropoda</taxon>
        <taxon>Chelicerata</taxon>
        <taxon>Arachnida</taxon>
        <taxon>Acari</taxon>
        <taxon>Acariformes</taxon>
        <taxon>Sarcoptiformes</taxon>
        <taxon>Oribatida</taxon>
        <taxon>Brachypylina</taxon>
        <taxon>Oppioidea</taxon>
        <taxon>Oppiidae</taxon>
        <taxon>Medioppia</taxon>
    </lineage>
</organism>
<proteinExistence type="predicted"/>
<gene>
    <name evidence="3" type="ORF">OSB1V03_LOCUS649</name>
</gene>
<accession>A0A7R9KDF8</accession>
<evidence type="ECO:0000313" key="4">
    <source>
        <dbReference type="Proteomes" id="UP000759131"/>
    </source>
</evidence>
<feature type="transmembrane region" description="Helical" evidence="2">
    <location>
        <begin position="12"/>
        <end position="30"/>
    </location>
</feature>